<dbReference type="OrthoDB" id="4094653at2"/>
<dbReference type="Proteomes" id="UP000215005">
    <property type="component" value="Chromosome"/>
</dbReference>
<evidence type="ECO:0000313" key="2">
    <source>
        <dbReference type="Proteomes" id="UP000215005"/>
    </source>
</evidence>
<dbReference type="KEGG" id="ngv:CDO52_00180"/>
<gene>
    <name evidence="1" type="ORF">CDO52_00180</name>
</gene>
<evidence type="ECO:0000313" key="1">
    <source>
        <dbReference type="EMBL" id="ASU81405.1"/>
    </source>
</evidence>
<organism evidence="1 2">
    <name type="scientific">Nocardiopsis gilva YIM 90087</name>
    <dbReference type="NCBI Taxonomy" id="1235441"/>
    <lineage>
        <taxon>Bacteria</taxon>
        <taxon>Bacillati</taxon>
        <taxon>Actinomycetota</taxon>
        <taxon>Actinomycetes</taxon>
        <taxon>Streptosporangiales</taxon>
        <taxon>Nocardiopsidaceae</taxon>
        <taxon>Nocardiopsis</taxon>
    </lineage>
</organism>
<keyword evidence="2" id="KW-1185">Reference proteome</keyword>
<accession>A0A223RZU9</accession>
<dbReference type="InterPro" id="IPR058154">
    <property type="entry name" value="Bxb1_TTP-like"/>
</dbReference>
<sequence>MALDDGAVVIPGEGHLYLDLAGTATRPTDPYNPGPDLVEIGHTSRESPLTIAQDGGERTTHGSWQNSALRESISPVTHMFQFALLQWDALAYQLYYGAGGTTDGDYYGVAKGTPQPTEGAMYIRVDDGPQFADFWIPRVSILRADNVELDPEALTGFPVQATVLGVSELADLFQVGAKRTYTPPAP</sequence>
<reference evidence="1 2" key="1">
    <citation type="submission" date="2017-08" db="EMBL/GenBank/DDBJ databases">
        <title>The complete genome sequence of Nocardiopsis gilva YIM 90087.</title>
        <authorList>
            <person name="Yin M."/>
            <person name="Tang S."/>
        </authorList>
    </citation>
    <scope>NUCLEOTIDE SEQUENCE [LARGE SCALE GENOMIC DNA]</scope>
    <source>
        <strain evidence="1 2">YIM 90087</strain>
    </source>
</reference>
<dbReference type="EMBL" id="CP022753">
    <property type="protein sequence ID" value="ASU81405.1"/>
    <property type="molecule type" value="Genomic_DNA"/>
</dbReference>
<dbReference type="AlphaFoldDB" id="A0A223RZU9"/>
<dbReference type="RefSeq" id="WP_017619390.1">
    <property type="nucleotide sequence ID" value="NZ_ANBG01000240.1"/>
</dbReference>
<dbReference type="Pfam" id="PF25681">
    <property type="entry name" value="Phage_TTP_17"/>
    <property type="match status" value="1"/>
</dbReference>
<name>A0A223RZU9_9ACTN</name>
<proteinExistence type="predicted"/>
<protein>
    <submittedName>
        <fullName evidence="1">Uncharacterized protein</fullName>
    </submittedName>
</protein>